<dbReference type="EMBL" id="MN033055">
    <property type="protein sequence ID" value="QDH86951.1"/>
    <property type="molecule type" value="Genomic_RNA"/>
</dbReference>
<organism evidence="1">
    <name type="scientific">Leviviridae sp</name>
    <dbReference type="NCBI Taxonomy" id="2027243"/>
    <lineage>
        <taxon>Viruses</taxon>
        <taxon>Riboviria</taxon>
        <taxon>Orthornavirae</taxon>
        <taxon>Lenarviricota</taxon>
        <taxon>Leviviricetes</taxon>
        <taxon>Norzivirales</taxon>
        <taxon>Fiersviridae</taxon>
    </lineage>
</organism>
<sequence length="120" mass="12900">MSLTDPQSITIAGTTTPLPRVATGKNLSEYLSADGLIKLGASHAYGRRTRRVLRIDHSKITADPFIPTQNAKVSMSCYMVFDVPPAGYTNTQQLDVYTGFKTLFSATSDAAITKLLGGES</sequence>
<reference evidence="1" key="1">
    <citation type="submission" date="2019-05" db="EMBL/GenBank/DDBJ databases">
        <title>Metatranscriptomic reconstruction reveals RNA viruses with the potential to shape carbon cycling in soil.</title>
        <authorList>
            <person name="Starr E.P."/>
            <person name="Nuccio E."/>
            <person name="Pett-Ridge J."/>
            <person name="Banfield J.F."/>
            <person name="Firestone M.K."/>
        </authorList>
    </citation>
    <scope>NUCLEOTIDE SEQUENCE</scope>
    <source>
        <strain evidence="1">H4_Bulk_Litter_22_scaffold_1252</strain>
    </source>
</reference>
<name>A0A514D012_9VIRU</name>
<protein>
    <submittedName>
        <fullName evidence="1">Uncharacterized protein</fullName>
    </submittedName>
</protein>
<evidence type="ECO:0000313" key="1">
    <source>
        <dbReference type="EMBL" id="QDH86951.1"/>
    </source>
</evidence>
<gene>
    <name evidence="1" type="ORF">H4BulkLitter221252_000002</name>
</gene>
<proteinExistence type="predicted"/>
<accession>A0A514D012</accession>